<feature type="domain" description="Calcineurin-like phosphoesterase" evidence="1">
    <location>
        <begin position="6"/>
        <end position="108"/>
    </location>
</feature>
<keyword evidence="3" id="KW-1185">Reference proteome</keyword>
<evidence type="ECO:0000259" key="1">
    <source>
        <dbReference type="Pfam" id="PF00149"/>
    </source>
</evidence>
<dbReference type="CDD" id="cd00144">
    <property type="entry name" value="MPP_PPP_family"/>
    <property type="match status" value="1"/>
</dbReference>
<dbReference type="PANTHER" id="PTHR42850:SF4">
    <property type="entry name" value="ZINC-DEPENDENT ENDOPOLYPHOSPHATASE"/>
    <property type="match status" value="1"/>
</dbReference>
<accession>A0ABY5S529</accession>
<reference evidence="2" key="1">
    <citation type="submission" date="2022-01" db="EMBL/GenBank/DDBJ databases">
        <title>Paenibacillus spongiae sp. nov., isolated from marine sponge.</title>
        <authorList>
            <person name="Li Z."/>
            <person name="Zhang M."/>
        </authorList>
    </citation>
    <scope>NUCLEOTIDE SEQUENCE</scope>
    <source>
        <strain evidence="2">PHS-Z3</strain>
    </source>
</reference>
<dbReference type="InterPro" id="IPR029052">
    <property type="entry name" value="Metallo-depent_PP-like"/>
</dbReference>
<evidence type="ECO:0000313" key="2">
    <source>
        <dbReference type="EMBL" id="UVI27972.1"/>
    </source>
</evidence>
<name>A0ABY5S529_9BACL</name>
<dbReference type="Gene3D" id="3.60.21.10">
    <property type="match status" value="1"/>
</dbReference>
<sequence>MPKRKRTLIVSDIHGCLNPFQALLRSMEYDARTDQLIVLGDYVDRGPNSKEVIELLMAMVKDEGTIALRGNHDQRLVDLIRTRDRSIKKRFLEHGGGPTARSYLGLDESAAVDQQLTDEAIDRIARQYESHISFLEGLPYYYEDERHIYVHAGLNPAYKIWTSQPQHEFMTIKRPFLEQPTVVEKTVVFGHTKTVDMQGTADIWFGDGKIGVDGGCSFGYQLNGLIFDADLQTYQTCSVPAG</sequence>
<dbReference type="PANTHER" id="PTHR42850">
    <property type="entry name" value="METALLOPHOSPHOESTERASE"/>
    <property type="match status" value="1"/>
</dbReference>
<dbReference type="SUPFAM" id="SSF56300">
    <property type="entry name" value="Metallo-dependent phosphatases"/>
    <property type="match status" value="1"/>
</dbReference>
<protein>
    <submittedName>
        <fullName evidence="2">Serine/threonine protein phosphatase</fullName>
    </submittedName>
</protein>
<dbReference type="Pfam" id="PF00149">
    <property type="entry name" value="Metallophos"/>
    <property type="match status" value="1"/>
</dbReference>
<gene>
    <name evidence="2" type="ORF">L1F29_21260</name>
</gene>
<evidence type="ECO:0000313" key="3">
    <source>
        <dbReference type="Proteomes" id="UP001057877"/>
    </source>
</evidence>
<dbReference type="InterPro" id="IPR004843">
    <property type="entry name" value="Calcineurin-like_PHP"/>
</dbReference>
<dbReference type="InterPro" id="IPR050126">
    <property type="entry name" value="Ap4A_hydrolase"/>
</dbReference>
<proteinExistence type="predicted"/>
<organism evidence="2 3">
    <name type="scientific">Paenibacillus spongiae</name>
    <dbReference type="NCBI Taxonomy" id="2909671"/>
    <lineage>
        <taxon>Bacteria</taxon>
        <taxon>Bacillati</taxon>
        <taxon>Bacillota</taxon>
        <taxon>Bacilli</taxon>
        <taxon>Bacillales</taxon>
        <taxon>Paenibacillaceae</taxon>
        <taxon>Paenibacillus</taxon>
    </lineage>
</organism>
<dbReference type="EMBL" id="CP091430">
    <property type="protein sequence ID" value="UVI27972.1"/>
    <property type="molecule type" value="Genomic_DNA"/>
</dbReference>
<dbReference type="Proteomes" id="UP001057877">
    <property type="component" value="Chromosome"/>
</dbReference>
<dbReference type="RefSeq" id="WP_258384060.1">
    <property type="nucleotide sequence ID" value="NZ_CP091430.1"/>
</dbReference>